<dbReference type="Pfam" id="PF00010">
    <property type="entry name" value="HLH"/>
    <property type="match status" value="1"/>
</dbReference>
<dbReference type="SMART" id="SM00353">
    <property type="entry name" value="HLH"/>
    <property type="match status" value="1"/>
</dbReference>
<dbReference type="AlphaFoldDB" id="A0AAN7C5R3"/>
<gene>
    <name evidence="4" type="ORF">C8A03DRAFT_46159</name>
</gene>
<dbReference type="InterPro" id="IPR052099">
    <property type="entry name" value="Regulatory_TF_Diverse"/>
</dbReference>
<accession>A0AAN7C5R3</accession>
<reference evidence="4" key="1">
    <citation type="journal article" date="2023" name="Mol. Phylogenet. Evol.">
        <title>Genome-scale phylogeny and comparative genomics of the fungal order Sordariales.</title>
        <authorList>
            <person name="Hensen N."/>
            <person name="Bonometti L."/>
            <person name="Westerberg I."/>
            <person name="Brannstrom I.O."/>
            <person name="Guillou S."/>
            <person name="Cros-Aarteil S."/>
            <person name="Calhoun S."/>
            <person name="Haridas S."/>
            <person name="Kuo A."/>
            <person name="Mondo S."/>
            <person name="Pangilinan J."/>
            <person name="Riley R."/>
            <person name="LaButti K."/>
            <person name="Andreopoulos B."/>
            <person name="Lipzen A."/>
            <person name="Chen C."/>
            <person name="Yan M."/>
            <person name="Daum C."/>
            <person name="Ng V."/>
            <person name="Clum A."/>
            <person name="Steindorff A."/>
            <person name="Ohm R.A."/>
            <person name="Martin F."/>
            <person name="Silar P."/>
            <person name="Natvig D.O."/>
            <person name="Lalanne C."/>
            <person name="Gautier V."/>
            <person name="Ament-Velasquez S.L."/>
            <person name="Kruys A."/>
            <person name="Hutchinson M.I."/>
            <person name="Powell A.J."/>
            <person name="Barry K."/>
            <person name="Miller A.N."/>
            <person name="Grigoriev I.V."/>
            <person name="Debuchy R."/>
            <person name="Gladieux P."/>
            <person name="Hiltunen Thoren M."/>
            <person name="Johannesson H."/>
        </authorList>
    </citation>
    <scope>NUCLEOTIDE SEQUENCE</scope>
    <source>
        <strain evidence="4">CBS 532.94</strain>
    </source>
</reference>
<feature type="coiled-coil region" evidence="1">
    <location>
        <begin position="268"/>
        <end position="295"/>
    </location>
</feature>
<evidence type="ECO:0000313" key="5">
    <source>
        <dbReference type="Proteomes" id="UP001303760"/>
    </source>
</evidence>
<feature type="region of interest" description="Disordered" evidence="2">
    <location>
        <begin position="127"/>
        <end position="216"/>
    </location>
</feature>
<dbReference type="EMBL" id="MU860241">
    <property type="protein sequence ID" value="KAK4235750.1"/>
    <property type="molecule type" value="Genomic_DNA"/>
</dbReference>
<dbReference type="PROSITE" id="PS50888">
    <property type="entry name" value="BHLH"/>
    <property type="match status" value="1"/>
</dbReference>
<dbReference type="InterPro" id="IPR011598">
    <property type="entry name" value="bHLH_dom"/>
</dbReference>
<keyword evidence="1" id="KW-0175">Coiled coil</keyword>
<evidence type="ECO:0000313" key="4">
    <source>
        <dbReference type="EMBL" id="KAK4235750.1"/>
    </source>
</evidence>
<dbReference type="GO" id="GO:0046983">
    <property type="term" value="F:protein dimerization activity"/>
    <property type="evidence" value="ECO:0007669"/>
    <property type="project" value="InterPro"/>
</dbReference>
<feature type="domain" description="BHLH" evidence="3">
    <location>
        <begin position="210"/>
        <end position="278"/>
    </location>
</feature>
<dbReference type="SUPFAM" id="SSF47459">
    <property type="entry name" value="HLH, helix-loop-helix DNA-binding domain"/>
    <property type="match status" value="1"/>
</dbReference>
<protein>
    <recommendedName>
        <fullName evidence="3">BHLH domain-containing protein</fullName>
    </recommendedName>
</protein>
<evidence type="ECO:0000259" key="3">
    <source>
        <dbReference type="PROSITE" id="PS50888"/>
    </source>
</evidence>
<feature type="compositionally biased region" description="Polar residues" evidence="2">
    <location>
        <begin position="130"/>
        <end position="142"/>
    </location>
</feature>
<dbReference type="PANTHER" id="PTHR47336">
    <property type="entry name" value="TRANSCRIPTION FACTOR HMS1-RELATED"/>
    <property type="match status" value="1"/>
</dbReference>
<feature type="compositionally biased region" description="Basic and acidic residues" evidence="2">
    <location>
        <begin position="206"/>
        <end position="216"/>
    </location>
</feature>
<evidence type="ECO:0000256" key="2">
    <source>
        <dbReference type="SAM" id="MobiDB-lite"/>
    </source>
</evidence>
<organism evidence="4 5">
    <name type="scientific">Achaetomium macrosporum</name>
    <dbReference type="NCBI Taxonomy" id="79813"/>
    <lineage>
        <taxon>Eukaryota</taxon>
        <taxon>Fungi</taxon>
        <taxon>Dikarya</taxon>
        <taxon>Ascomycota</taxon>
        <taxon>Pezizomycotina</taxon>
        <taxon>Sordariomycetes</taxon>
        <taxon>Sordariomycetidae</taxon>
        <taxon>Sordariales</taxon>
        <taxon>Chaetomiaceae</taxon>
        <taxon>Achaetomium</taxon>
    </lineage>
</organism>
<keyword evidence="5" id="KW-1185">Reference proteome</keyword>
<dbReference type="PANTHER" id="PTHR47336:SF2">
    <property type="entry name" value="TRANSCRIPTION FACTOR HMS1-RELATED"/>
    <property type="match status" value="1"/>
</dbReference>
<dbReference type="Proteomes" id="UP001303760">
    <property type="component" value="Unassembled WGS sequence"/>
</dbReference>
<name>A0AAN7C5R3_9PEZI</name>
<dbReference type="Gene3D" id="4.10.280.10">
    <property type="entry name" value="Helix-loop-helix DNA-binding domain"/>
    <property type="match status" value="1"/>
</dbReference>
<reference evidence="4" key="2">
    <citation type="submission" date="2023-05" db="EMBL/GenBank/DDBJ databases">
        <authorList>
            <consortium name="Lawrence Berkeley National Laboratory"/>
            <person name="Steindorff A."/>
            <person name="Hensen N."/>
            <person name="Bonometti L."/>
            <person name="Westerberg I."/>
            <person name="Brannstrom I.O."/>
            <person name="Guillou S."/>
            <person name="Cros-Aarteil S."/>
            <person name="Calhoun S."/>
            <person name="Haridas S."/>
            <person name="Kuo A."/>
            <person name="Mondo S."/>
            <person name="Pangilinan J."/>
            <person name="Riley R."/>
            <person name="Labutti K."/>
            <person name="Andreopoulos B."/>
            <person name="Lipzen A."/>
            <person name="Chen C."/>
            <person name="Yanf M."/>
            <person name="Daum C."/>
            <person name="Ng V."/>
            <person name="Clum A."/>
            <person name="Ohm R."/>
            <person name="Martin F."/>
            <person name="Silar P."/>
            <person name="Natvig D."/>
            <person name="Lalanne C."/>
            <person name="Gautier V."/>
            <person name="Ament-Velasquez S.L."/>
            <person name="Kruys A."/>
            <person name="Hutchinson M.I."/>
            <person name="Powell A.J."/>
            <person name="Barry K."/>
            <person name="Miller A.N."/>
            <person name="Grigoriev I.V."/>
            <person name="Debuchy R."/>
            <person name="Gladieux P."/>
            <person name="Thoren M.H."/>
            <person name="Johannesson H."/>
        </authorList>
    </citation>
    <scope>NUCLEOTIDE SEQUENCE</scope>
    <source>
        <strain evidence="4">CBS 532.94</strain>
    </source>
</reference>
<comment type="caution">
    <text evidence="4">The sequence shown here is derived from an EMBL/GenBank/DDBJ whole genome shotgun (WGS) entry which is preliminary data.</text>
</comment>
<dbReference type="InterPro" id="IPR036638">
    <property type="entry name" value="HLH_DNA-bd_sf"/>
</dbReference>
<evidence type="ECO:0000256" key="1">
    <source>
        <dbReference type="SAM" id="Coils"/>
    </source>
</evidence>
<sequence>MKPNTSTVRHNGQMDSDLVKGTVFDLLPWCPSDTSYADSMHLGEPRYDYFPLRSSSASAFPDPGAALLHWTTFPGVALSTIGCGEEGSVVSPGPWAGDSESEGCDLFSPITADLASVNSGSVTHIARSPWSEQASARLSPSPHTERIPIAGAKRGRAKAYARQHGIQLRTAPRKPRRPSVTAASHSPDSDNKGNRSPPTDEDDLTPEERRARRNHNLVEKQYRNRLNAQFERLLAVLPVDECRTRAGGMDRVESSGADEKRMSKAEVLDLATRRIRTLEVERNQLLRERRELLRNIEAMMAGAVGARPGIDENLVT</sequence>
<proteinExistence type="predicted"/>